<dbReference type="InterPro" id="IPR005181">
    <property type="entry name" value="SASA"/>
</dbReference>
<proteinExistence type="predicted"/>
<feature type="domain" description="Sialate O-acetylesterase" evidence="2">
    <location>
        <begin position="108"/>
        <end position="279"/>
    </location>
</feature>
<evidence type="ECO:0000259" key="2">
    <source>
        <dbReference type="Pfam" id="PF03629"/>
    </source>
</evidence>
<evidence type="ECO:0000256" key="1">
    <source>
        <dbReference type="ARBA" id="ARBA00022801"/>
    </source>
</evidence>
<reference evidence="3 4" key="1">
    <citation type="submission" date="2017-08" db="EMBL/GenBank/DDBJ databases">
        <title>Infants hospitalized years apart are colonized by the same room-sourced microbial strains.</title>
        <authorList>
            <person name="Brooks B."/>
            <person name="Olm M.R."/>
            <person name="Firek B.A."/>
            <person name="Baker R."/>
            <person name="Thomas B.C."/>
            <person name="Morowitz M.J."/>
            <person name="Banfield J.F."/>
        </authorList>
    </citation>
    <scope>NUCLEOTIDE SEQUENCE [LARGE SCALE GENOMIC DNA]</scope>
    <source>
        <strain evidence="3">S2_003_000_R2_11</strain>
    </source>
</reference>
<comment type="caution">
    <text evidence="3">The sequence shown here is derived from an EMBL/GenBank/DDBJ whole genome shotgun (WGS) entry which is preliminary data.</text>
</comment>
<dbReference type="EMBL" id="QFQS01000002">
    <property type="protein sequence ID" value="PZQ97806.1"/>
    <property type="molecule type" value="Genomic_DNA"/>
</dbReference>
<evidence type="ECO:0000313" key="3">
    <source>
        <dbReference type="EMBL" id="PZQ97806.1"/>
    </source>
</evidence>
<dbReference type="Proteomes" id="UP000248975">
    <property type="component" value="Unassembled WGS sequence"/>
</dbReference>
<sequence length="305" mass="33232">MRIFTIGLIFALFAFSTGIYAASEIGAVGSAYKHTRYVIRTTLGLEKSWVDISTRVSRPLDQPVNCPSPAESLVVVTGGQSNAANAISSYFASDPADRVYAWYDGACHVARDPLPGATGADGSLWTNLGVELGRAVDRPVVLINGAISATQYADWLDSRSLYLQTLLDNVAQAQAYGFEPRLVLWHQGETDAGTKFDTNVLQQQITELTSNLLLAMPESELYLFRTSKCTGDGRENGVPEVREVQTRVAEGNDRMIVGMNTDELGNDYRWDKCHFNSLGRAAIIETIVPELAAYLSPDTAPTAEN</sequence>
<name>A0A2W5S7A8_CERSP</name>
<organism evidence="3 4">
    <name type="scientific">Cereibacter sphaeroides</name>
    <name type="common">Rhodobacter sphaeroides</name>
    <dbReference type="NCBI Taxonomy" id="1063"/>
    <lineage>
        <taxon>Bacteria</taxon>
        <taxon>Pseudomonadati</taxon>
        <taxon>Pseudomonadota</taxon>
        <taxon>Alphaproteobacteria</taxon>
        <taxon>Rhodobacterales</taxon>
        <taxon>Paracoccaceae</taxon>
        <taxon>Cereibacter</taxon>
    </lineage>
</organism>
<dbReference type="AlphaFoldDB" id="A0A2W5S7A8"/>
<accession>A0A2W5S7A8</accession>
<keyword evidence="1" id="KW-0378">Hydrolase</keyword>
<gene>
    <name evidence="3" type="ORF">DI533_11645</name>
</gene>
<dbReference type="Gene3D" id="3.40.50.1110">
    <property type="entry name" value="SGNH hydrolase"/>
    <property type="match status" value="1"/>
</dbReference>
<dbReference type="Pfam" id="PF03629">
    <property type="entry name" value="SASA"/>
    <property type="match status" value="1"/>
</dbReference>
<dbReference type="GO" id="GO:0016788">
    <property type="term" value="F:hydrolase activity, acting on ester bonds"/>
    <property type="evidence" value="ECO:0007669"/>
    <property type="project" value="UniProtKB-ARBA"/>
</dbReference>
<protein>
    <recommendedName>
        <fullName evidence="2">Sialate O-acetylesterase domain-containing protein</fullName>
    </recommendedName>
</protein>
<dbReference type="InterPro" id="IPR036514">
    <property type="entry name" value="SGNH_hydro_sf"/>
</dbReference>
<dbReference type="SUPFAM" id="SSF52266">
    <property type="entry name" value="SGNH hydrolase"/>
    <property type="match status" value="1"/>
</dbReference>
<evidence type="ECO:0000313" key="4">
    <source>
        <dbReference type="Proteomes" id="UP000248975"/>
    </source>
</evidence>